<organism evidence="2 3">
    <name type="scientific">Iphiclides podalirius</name>
    <name type="common">scarce swallowtail</name>
    <dbReference type="NCBI Taxonomy" id="110791"/>
    <lineage>
        <taxon>Eukaryota</taxon>
        <taxon>Metazoa</taxon>
        <taxon>Ecdysozoa</taxon>
        <taxon>Arthropoda</taxon>
        <taxon>Hexapoda</taxon>
        <taxon>Insecta</taxon>
        <taxon>Pterygota</taxon>
        <taxon>Neoptera</taxon>
        <taxon>Endopterygota</taxon>
        <taxon>Lepidoptera</taxon>
        <taxon>Glossata</taxon>
        <taxon>Ditrysia</taxon>
        <taxon>Papilionoidea</taxon>
        <taxon>Papilionidae</taxon>
        <taxon>Papilioninae</taxon>
        <taxon>Iphiclides</taxon>
    </lineage>
</organism>
<proteinExistence type="predicted"/>
<name>A0ABN8IBW0_9NEOP</name>
<dbReference type="EMBL" id="OW152814">
    <property type="protein sequence ID" value="CAH2050145.1"/>
    <property type="molecule type" value="Genomic_DNA"/>
</dbReference>
<accession>A0ABN8IBW0</accession>
<protein>
    <submittedName>
        <fullName evidence="2">Uncharacterized protein</fullName>
    </submittedName>
</protein>
<reference evidence="2" key="1">
    <citation type="submission" date="2022-03" db="EMBL/GenBank/DDBJ databases">
        <authorList>
            <person name="Martin H S."/>
        </authorList>
    </citation>
    <scope>NUCLEOTIDE SEQUENCE</scope>
</reference>
<feature type="compositionally biased region" description="Polar residues" evidence="1">
    <location>
        <begin position="75"/>
        <end position="86"/>
    </location>
</feature>
<gene>
    <name evidence="2" type="ORF">IPOD504_LOCUS7264</name>
</gene>
<feature type="non-terminal residue" evidence="2">
    <location>
        <position position="86"/>
    </location>
</feature>
<evidence type="ECO:0000313" key="3">
    <source>
        <dbReference type="Proteomes" id="UP000837857"/>
    </source>
</evidence>
<evidence type="ECO:0000313" key="2">
    <source>
        <dbReference type="EMBL" id="CAH2050145.1"/>
    </source>
</evidence>
<sequence length="86" mass="9312">MVAIESEEIFVVQLIVRPRAVDGVDNGLRYLLPKVLIEVVDTMRAYRDIDSGGGRRAPRTSDATDLPESARAHQKSSQNSDGGACA</sequence>
<feature type="region of interest" description="Disordered" evidence="1">
    <location>
        <begin position="48"/>
        <end position="86"/>
    </location>
</feature>
<evidence type="ECO:0000256" key="1">
    <source>
        <dbReference type="SAM" id="MobiDB-lite"/>
    </source>
</evidence>
<dbReference type="Proteomes" id="UP000837857">
    <property type="component" value="Chromosome 2"/>
</dbReference>
<keyword evidence="3" id="KW-1185">Reference proteome</keyword>